<evidence type="ECO:0000313" key="3">
    <source>
        <dbReference type="Proteomes" id="UP000325081"/>
    </source>
</evidence>
<sequence length="429" mass="48961">MAIPSSWVVRDNGSLFKSCNLSSKYKTKFRSKSSLLNSCNLSAKYKTKSRFKSRSKSSLLNSCTDISAKSKTNFKTKSKSKYSDSSKALGNAESKLIKSANAQPKCMFLLRQEHKETHDYCVISTEGNSFRVLDEDDDDLPRNLLPLLTAENSSIPWSHKSYVVLESCGSLILLLFKPIHSKPQYLVWDMEMDTCRYRFPLVSPGREDEDLWACGLGFDPSSGHYKLVVCWTDYFDNVYAEMLSLGTGLWKAVHYPFDFFISPTRFPSIHINGFCYWIAAGFRDRSVAIMSFDFARERFGALIPLLEGEKVMSFSNLSVVLVEFQGSLAVVCCNSSKDINPFIFEIWAWNARGRFWSLVSTFDIPAAAHPRAVLNLYNNDKLFFEDFKGDLLLYDLATRRQENLGRTFDGRDFWFFPYVKICVGPCRKG</sequence>
<dbReference type="OrthoDB" id="926475at2759"/>
<dbReference type="AlphaFoldDB" id="A0A5A7P3J7"/>
<feature type="domain" description="F-box associated beta-propeller type 3" evidence="1">
    <location>
        <begin position="213"/>
        <end position="359"/>
    </location>
</feature>
<protein>
    <submittedName>
        <fullName evidence="2">F-box family protein</fullName>
    </submittedName>
</protein>
<dbReference type="NCBIfam" id="TIGR01640">
    <property type="entry name" value="F_box_assoc_1"/>
    <property type="match status" value="1"/>
</dbReference>
<dbReference type="PANTHER" id="PTHR31111:SF138">
    <property type="entry name" value="F-BOX ASSOCIATED DOMAIN-CONTAINING PROTEIN"/>
    <property type="match status" value="1"/>
</dbReference>
<keyword evidence="3" id="KW-1185">Reference proteome</keyword>
<evidence type="ECO:0000259" key="1">
    <source>
        <dbReference type="Pfam" id="PF08268"/>
    </source>
</evidence>
<dbReference type="EMBL" id="BKCP01001891">
    <property type="protein sequence ID" value="GER27405.1"/>
    <property type="molecule type" value="Genomic_DNA"/>
</dbReference>
<name>A0A5A7P3J7_STRAF</name>
<reference evidence="3" key="1">
    <citation type="journal article" date="2019" name="Curr. Biol.">
        <title>Genome Sequence of Striga asiatica Provides Insight into the Evolution of Plant Parasitism.</title>
        <authorList>
            <person name="Yoshida S."/>
            <person name="Kim S."/>
            <person name="Wafula E.K."/>
            <person name="Tanskanen J."/>
            <person name="Kim Y.M."/>
            <person name="Honaas L."/>
            <person name="Yang Z."/>
            <person name="Spallek T."/>
            <person name="Conn C.E."/>
            <person name="Ichihashi Y."/>
            <person name="Cheong K."/>
            <person name="Cui S."/>
            <person name="Der J.P."/>
            <person name="Gundlach H."/>
            <person name="Jiao Y."/>
            <person name="Hori C."/>
            <person name="Ishida J.K."/>
            <person name="Kasahara H."/>
            <person name="Kiba T."/>
            <person name="Kim M.S."/>
            <person name="Koo N."/>
            <person name="Laohavisit A."/>
            <person name="Lee Y.H."/>
            <person name="Lumba S."/>
            <person name="McCourt P."/>
            <person name="Mortimer J.C."/>
            <person name="Mutuku J.M."/>
            <person name="Nomura T."/>
            <person name="Sasaki-Sekimoto Y."/>
            <person name="Seto Y."/>
            <person name="Wang Y."/>
            <person name="Wakatake T."/>
            <person name="Sakakibara H."/>
            <person name="Demura T."/>
            <person name="Yamaguchi S."/>
            <person name="Yoneyama K."/>
            <person name="Manabe R.I."/>
            <person name="Nelson D.C."/>
            <person name="Schulman A.H."/>
            <person name="Timko M.P."/>
            <person name="dePamphilis C.W."/>
            <person name="Choi D."/>
            <person name="Shirasu K."/>
        </authorList>
    </citation>
    <scope>NUCLEOTIDE SEQUENCE [LARGE SCALE GENOMIC DNA]</scope>
    <source>
        <strain evidence="3">cv. UVA1</strain>
    </source>
</reference>
<proteinExistence type="predicted"/>
<organism evidence="2 3">
    <name type="scientific">Striga asiatica</name>
    <name type="common">Asiatic witchweed</name>
    <name type="synonym">Buchnera asiatica</name>
    <dbReference type="NCBI Taxonomy" id="4170"/>
    <lineage>
        <taxon>Eukaryota</taxon>
        <taxon>Viridiplantae</taxon>
        <taxon>Streptophyta</taxon>
        <taxon>Embryophyta</taxon>
        <taxon>Tracheophyta</taxon>
        <taxon>Spermatophyta</taxon>
        <taxon>Magnoliopsida</taxon>
        <taxon>eudicotyledons</taxon>
        <taxon>Gunneridae</taxon>
        <taxon>Pentapetalae</taxon>
        <taxon>asterids</taxon>
        <taxon>lamiids</taxon>
        <taxon>Lamiales</taxon>
        <taxon>Orobanchaceae</taxon>
        <taxon>Buchnereae</taxon>
        <taxon>Striga</taxon>
    </lineage>
</organism>
<dbReference type="SUPFAM" id="SSF50965">
    <property type="entry name" value="Galactose oxidase, central domain"/>
    <property type="match status" value="1"/>
</dbReference>
<accession>A0A5A7P3J7</accession>
<gene>
    <name evidence="2" type="ORF">STAS_03111</name>
</gene>
<dbReference type="InterPro" id="IPR011043">
    <property type="entry name" value="Gal_Oxase/kelch_b-propeller"/>
</dbReference>
<dbReference type="Pfam" id="PF08268">
    <property type="entry name" value="FBA_3"/>
    <property type="match status" value="1"/>
</dbReference>
<dbReference type="InterPro" id="IPR017451">
    <property type="entry name" value="F-box-assoc_interact_dom"/>
</dbReference>
<dbReference type="InterPro" id="IPR013187">
    <property type="entry name" value="F-box-assoc_dom_typ3"/>
</dbReference>
<evidence type="ECO:0000313" key="2">
    <source>
        <dbReference type="EMBL" id="GER27405.1"/>
    </source>
</evidence>
<comment type="caution">
    <text evidence="2">The sequence shown here is derived from an EMBL/GenBank/DDBJ whole genome shotgun (WGS) entry which is preliminary data.</text>
</comment>
<dbReference type="PANTHER" id="PTHR31111">
    <property type="entry name" value="BNAA05G37150D PROTEIN-RELATED"/>
    <property type="match status" value="1"/>
</dbReference>
<dbReference type="Proteomes" id="UP000325081">
    <property type="component" value="Unassembled WGS sequence"/>
</dbReference>